<evidence type="ECO:0000256" key="6">
    <source>
        <dbReference type="ARBA" id="ARBA00022679"/>
    </source>
</evidence>
<dbReference type="CDD" id="cd00609">
    <property type="entry name" value="AAT_like"/>
    <property type="match status" value="1"/>
</dbReference>
<dbReference type="HAMAP" id="MF_01023">
    <property type="entry name" value="HisC_aminotrans_2"/>
    <property type="match status" value="1"/>
</dbReference>
<name>A0A8J3DK34_9HYPH</name>
<dbReference type="Pfam" id="PF00155">
    <property type="entry name" value="Aminotran_1_2"/>
    <property type="match status" value="1"/>
</dbReference>
<dbReference type="InterPro" id="IPR004839">
    <property type="entry name" value="Aminotransferase_I/II_large"/>
</dbReference>
<proteinExistence type="inferred from homology"/>
<comment type="similarity">
    <text evidence="3 9">Belongs to the class-II pyridoxal-phosphate-dependent aminotransferase family. Histidinol-phosphate aminotransferase subfamily.</text>
</comment>
<dbReference type="RefSeq" id="WP_189491115.1">
    <property type="nucleotide sequence ID" value="NZ_BMZO01000009.1"/>
</dbReference>
<dbReference type="GO" id="GO:0000105">
    <property type="term" value="P:L-histidine biosynthetic process"/>
    <property type="evidence" value="ECO:0007669"/>
    <property type="project" value="UniProtKB-UniRule"/>
</dbReference>
<organism evidence="11 12">
    <name type="scientific">Limoniibacter endophyticus</name>
    <dbReference type="NCBI Taxonomy" id="1565040"/>
    <lineage>
        <taxon>Bacteria</taxon>
        <taxon>Pseudomonadati</taxon>
        <taxon>Pseudomonadota</taxon>
        <taxon>Alphaproteobacteria</taxon>
        <taxon>Hyphomicrobiales</taxon>
        <taxon>Bartonellaceae</taxon>
        <taxon>Limoniibacter</taxon>
    </lineage>
</organism>
<evidence type="ECO:0000313" key="11">
    <source>
        <dbReference type="EMBL" id="GHC76333.1"/>
    </source>
</evidence>
<dbReference type="GO" id="GO:0030170">
    <property type="term" value="F:pyridoxal phosphate binding"/>
    <property type="evidence" value="ECO:0007669"/>
    <property type="project" value="InterPro"/>
</dbReference>
<evidence type="ECO:0000256" key="2">
    <source>
        <dbReference type="ARBA" id="ARBA00005011"/>
    </source>
</evidence>
<dbReference type="AlphaFoldDB" id="A0A8J3DK34"/>
<dbReference type="EMBL" id="BMZO01000009">
    <property type="protein sequence ID" value="GHC76333.1"/>
    <property type="molecule type" value="Genomic_DNA"/>
</dbReference>
<keyword evidence="9" id="KW-0028">Amino-acid biosynthesis</keyword>
<dbReference type="InterPro" id="IPR015422">
    <property type="entry name" value="PyrdxlP-dep_Trfase_small"/>
</dbReference>
<dbReference type="InterPro" id="IPR015421">
    <property type="entry name" value="PyrdxlP-dep_Trfase_major"/>
</dbReference>
<dbReference type="GO" id="GO:0004400">
    <property type="term" value="F:histidinol-phosphate transaminase activity"/>
    <property type="evidence" value="ECO:0007669"/>
    <property type="project" value="UniProtKB-UniRule"/>
</dbReference>
<dbReference type="Gene3D" id="3.90.1150.10">
    <property type="entry name" value="Aspartate Aminotransferase, domain 1"/>
    <property type="match status" value="1"/>
</dbReference>
<dbReference type="PANTHER" id="PTHR43643:SF3">
    <property type="entry name" value="HISTIDINOL-PHOSPHATE AMINOTRANSFERASE"/>
    <property type="match status" value="1"/>
</dbReference>
<dbReference type="EC" id="2.6.1.9" evidence="9"/>
<feature type="domain" description="Aminotransferase class I/classII large" evidence="10">
    <location>
        <begin position="32"/>
        <end position="361"/>
    </location>
</feature>
<evidence type="ECO:0000259" key="10">
    <source>
        <dbReference type="Pfam" id="PF00155"/>
    </source>
</evidence>
<evidence type="ECO:0000256" key="3">
    <source>
        <dbReference type="ARBA" id="ARBA00007970"/>
    </source>
</evidence>
<evidence type="ECO:0000256" key="9">
    <source>
        <dbReference type="HAMAP-Rule" id="MF_01023"/>
    </source>
</evidence>
<dbReference type="InterPro" id="IPR050106">
    <property type="entry name" value="HistidinolP_aminotransfase"/>
</dbReference>
<reference evidence="11" key="1">
    <citation type="journal article" date="2014" name="Int. J. Syst. Evol. Microbiol.">
        <title>Complete genome sequence of Corynebacterium casei LMG S-19264T (=DSM 44701T), isolated from a smear-ripened cheese.</title>
        <authorList>
            <consortium name="US DOE Joint Genome Institute (JGI-PGF)"/>
            <person name="Walter F."/>
            <person name="Albersmeier A."/>
            <person name="Kalinowski J."/>
            <person name="Ruckert C."/>
        </authorList>
    </citation>
    <scope>NUCLEOTIDE SEQUENCE</scope>
    <source>
        <strain evidence="11">KCTC 42097</strain>
    </source>
</reference>
<evidence type="ECO:0000256" key="7">
    <source>
        <dbReference type="ARBA" id="ARBA00022898"/>
    </source>
</evidence>
<accession>A0A8J3DK34</accession>
<reference evidence="11" key="2">
    <citation type="submission" date="2020-09" db="EMBL/GenBank/DDBJ databases">
        <authorList>
            <person name="Sun Q."/>
            <person name="Kim S."/>
        </authorList>
    </citation>
    <scope>NUCLEOTIDE SEQUENCE</scope>
    <source>
        <strain evidence="11">KCTC 42097</strain>
    </source>
</reference>
<keyword evidence="12" id="KW-1185">Reference proteome</keyword>
<protein>
    <recommendedName>
        <fullName evidence="9">Histidinol-phosphate aminotransferase</fullName>
        <ecNumber evidence="9">2.6.1.9</ecNumber>
    </recommendedName>
    <alternativeName>
        <fullName evidence="9">Imidazole acetol-phosphate transaminase</fullName>
    </alternativeName>
</protein>
<dbReference type="PANTHER" id="PTHR43643">
    <property type="entry name" value="HISTIDINOL-PHOSPHATE AMINOTRANSFERASE 2"/>
    <property type="match status" value="1"/>
</dbReference>
<keyword evidence="7 9" id="KW-0663">Pyridoxal phosphate</keyword>
<dbReference type="UniPathway" id="UPA00031">
    <property type="reaction ID" value="UER00012"/>
</dbReference>
<comment type="pathway">
    <text evidence="2 9">Amino-acid biosynthesis; L-histidine biosynthesis; L-histidine from 5-phospho-alpha-D-ribose 1-diphosphate: step 7/9.</text>
</comment>
<evidence type="ECO:0000256" key="5">
    <source>
        <dbReference type="ARBA" id="ARBA00022576"/>
    </source>
</evidence>
<dbReference type="InterPro" id="IPR015424">
    <property type="entry name" value="PyrdxlP-dep_Trfase"/>
</dbReference>
<evidence type="ECO:0000313" key="12">
    <source>
        <dbReference type="Proteomes" id="UP000641137"/>
    </source>
</evidence>
<keyword evidence="5 9" id="KW-0032">Aminotransferase</keyword>
<keyword evidence="6 9" id="KW-0808">Transferase</keyword>
<evidence type="ECO:0000256" key="8">
    <source>
        <dbReference type="ARBA" id="ARBA00047481"/>
    </source>
</evidence>
<comment type="caution">
    <text evidence="11">The sequence shown here is derived from an EMBL/GenBank/DDBJ whole genome shotgun (WGS) entry which is preliminary data.</text>
</comment>
<sequence>MSVEEMRPRPRDGVMQIDAYVPGKSKAPTTGKVYKLSANETPLGPSPRALEAIAQASRALELYPDGQATLLREAIASVHALNPANIVCANGSDELLGLLALTYLQPGDEAIHTEHGFLVYKIQILAQNATPVEVKETDLRIDVDNILQAVTPRTKMVFIANPSNPSGTYLPFDEVRRLQAGLPKNVLLVLDAAYAEYVRRNDYEAGMALVSEAQNVVMTRTFSKIYGLASLRIGWMYCPEHVADAINRVRGPFNVNHLAMAAGAAAIRDRVHMDRAVAHNEEWLAWLTAEVSALGLKTTPSVTNFLLIHFDETGDHTAAAADSYLSDRGYILRRVTSYGLPGALRMTVGTEEANRGVVAALRDFLKS</sequence>
<dbReference type="InterPro" id="IPR005861">
    <property type="entry name" value="HisP_aminotrans"/>
</dbReference>
<dbReference type="NCBIfam" id="TIGR01141">
    <property type="entry name" value="hisC"/>
    <property type="match status" value="1"/>
</dbReference>
<comment type="cofactor">
    <cofactor evidence="1 9">
        <name>pyridoxal 5'-phosphate</name>
        <dbReference type="ChEBI" id="CHEBI:597326"/>
    </cofactor>
</comment>
<gene>
    <name evidence="9 11" type="primary">hisC</name>
    <name evidence="11" type="ORF">GCM10010136_26940</name>
</gene>
<feature type="modified residue" description="N6-(pyridoxal phosphate)lysine" evidence="9">
    <location>
        <position position="224"/>
    </location>
</feature>
<dbReference type="SUPFAM" id="SSF53383">
    <property type="entry name" value="PLP-dependent transferases"/>
    <property type="match status" value="1"/>
</dbReference>
<dbReference type="Proteomes" id="UP000641137">
    <property type="component" value="Unassembled WGS sequence"/>
</dbReference>
<comment type="subunit">
    <text evidence="4 9">Homodimer.</text>
</comment>
<evidence type="ECO:0000256" key="1">
    <source>
        <dbReference type="ARBA" id="ARBA00001933"/>
    </source>
</evidence>
<keyword evidence="9" id="KW-0368">Histidine biosynthesis</keyword>
<comment type="catalytic activity">
    <reaction evidence="8 9">
        <text>L-histidinol phosphate + 2-oxoglutarate = 3-(imidazol-4-yl)-2-oxopropyl phosphate + L-glutamate</text>
        <dbReference type="Rhea" id="RHEA:23744"/>
        <dbReference type="ChEBI" id="CHEBI:16810"/>
        <dbReference type="ChEBI" id="CHEBI:29985"/>
        <dbReference type="ChEBI" id="CHEBI:57766"/>
        <dbReference type="ChEBI" id="CHEBI:57980"/>
        <dbReference type="EC" id="2.6.1.9"/>
    </reaction>
</comment>
<evidence type="ECO:0000256" key="4">
    <source>
        <dbReference type="ARBA" id="ARBA00011738"/>
    </source>
</evidence>
<dbReference type="Gene3D" id="3.40.640.10">
    <property type="entry name" value="Type I PLP-dependent aspartate aminotransferase-like (Major domain)"/>
    <property type="match status" value="1"/>
</dbReference>